<keyword evidence="3 10" id="KW-0479">Metal-binding</keyword>
<protein>
    <recommendedName>
        <fullName evidence="10">Transcription elongation factor</fullName>
    </recommendedName>
</protein>
<accession>A0A498SVN6</accession>
<dbReference type="AlphaFoldDB" id="A0A498SVN6"/>
<dbReference type="InterPro" id="IPR035100">
    <property type="entry name" value="TF_IIS-typ"/>
</dbReference>
<dbReference type="PIRSF" id="PIRSF006704">
    <property type="entry name" value="TF_IIS"/>
    <property type="match status" value="1"/>
</dbReference>
<feature type="domain" description="TFIIS central" evidence="14">
    <location>
        <begin position="146"/>
        <end position="261"/>
    </location>
</feature>
<dbReference type="InterPro" id="IPR036575">
    <property type="entry name" value="TFIIS_cen_dom_sf"/>
</dbReference>
<feature type="compositionally biased region" description="Polar residues" evidence="11">
    <location>
        <begin position="115"/>
        <end position="134"/>
    </location>
</feature>
<dbReference type="SMART" id="SM00440">
    <property type="entry name" value="ZnF_C2C2"/>
    <property type="match status" value="1"/>
</dbReference>
<name>A0A498SVN6_ACAVI</name>
<evidence type="ECO:0000259" key="14">
    <source>
        <dbReference type="PROSITE" id="PS51321"/>
    </source>
</evidence>
<evidence type="ECO:0000259" key="13">
    <source>
        <dbReference type="PROSITE" id="PS51319"/>
    </source>
</evidence>
<evidence type="ECO:0000256" key="7">
    <source>
        <dbReference type="ARBA" id="ARBA00025408"/>
    </source>
</evidence>
<dbReference type="SMART" id="SM00509">
    <property type="entry name" value="TFS2N"/>
    <property type="match status" value="1"/>
</dbReference>
<evidence type="ECO:0000256" key="6">
    <source>
        <dbReference type="ARBA" id="ARBA00023242"/>
    </source>
</evidence>
<dbReference type="Pfam" id="PF08711">
    <property type="entry name" value="Med26"/>
    <property type="match status" value="1"/>
</dbReference>
<keyword evidence="10" id="KW-0804">Transcription</keyword>
<dbReference type="InterPro" id="IPR017923">
    <property type="entry name" value="TFIIS_N"/>
</dbReference>
<evidence type="ECO:0000313" key="15">
    <source>
        <dbReference type="EMBL" id="VBB34187.1"/>
    </source>
</evidence>
<dbReference type="SMART" id="SM00510">
    <property type="entry name" value="TFS2M"/>
    <property type="match status" value="1"/>
</dbReference>
<dbReference type="PANTHER" id="PTHR11477:SF0">
    <property type="entry name" value="IP08861P-RELATED"/>
    <property type="match status" value="1"/>
</dbReference>
<dbReference type="OrthoDB" id="44867at2759"/>
<evidence type="ECO:0000256" key="1">
    <source>
        <dbReference type="ARBA" id="ARBA00004123"/>
    </source>
</evidence>
<reference evidence="15 16" key="1">
    <citation type="submission" date="2018-08" db="EMBL/GenBank/DDBJ databases">
        <authorList>
            <person name="Laetsch R D."/>
            <person name="Stevens L."/>
            <person name="Kumar S."/>
            <person name="Blaxter L. M."/>
        </authorList>
    </citation>
    <scope>NUCLEOTIDE SEQUENCE [LARGE SCALE GENOMIC DNA]</scope>
</reference>
<dbReference type="Gene3D" id="2.20.25.10">
    <property type="match status" value="1"/>
</dbReference>
<comment type="function">
    <text evidence="7">Necessary for efficient RNA polymerase II transcription elongation past template-encoded arresting sites. The arresting sites in DNA have the property of trapping a certain fraction of elongating RNA polymerases that pass through, resulting in locked ternary complexes. Cleavage of the nascent transcript by S-II allows the resumption of elongation from the new 3'-terminus.</text>
</comment>
<dbReference type="Pfam" id="PF01096">
    <property type="entry name" value="Zn_ribbon_TFIIS"/>
    <property type="match status" value="1"/>
</dbReference>
<comment type="subcellular location">
    <subcellularLocation>
        <location evidence="1 9 10">Nucleus</location>
    </subcellularLocation>
</comment>
<dbReference type="InterPro" id="IPR035441">
    <property type="entry name" value="TFIIS/LEDGF_dom_sf"/>
</dbReference>
<dbReference type="PROSITE" id="PS51319">
    <property type="entry name" value="TFIIS_N"/>
    <property type="match status" value="1"/>
</dbReference>
<keyword evidence="10" id="KW-0805">Transcription regulation</keyword>
<dbReference type="Proteomes" id="UP000276991">
    <property type="component" value="Unassembled WGS sequence"/>
</dbReference>
<evidence type="ECO:0000256" key="8">
    <source>
        <dbReference type="PROSITE-ProRule" id="PRU00472"/>
    </source>
</evidence>
<sequence>MASCEEEVLRIGRKFERMIQGTKTMDEAMELLDALSSLPVDINILTKTRIGMTINDLRKKTSDEHIAKRAKALIKEWKVLLANKTNHKGSGNDAVAKNNSSASVSSTTFDESSKHLSQSSQKGSSGTANSSTPLSAARKQLLPDEIRNKCATMILDALLSKELPDGTLDPEELAIRTERKLFEVHRGTSEKYKAALRSRVFNLRDKKNLVLRENVLIGAVTPEKFAVMTADEMASDEMKAQREKFTRQAIEEYQMAVQEGTPSDMFKCGKCGRKNCTYTQVQTRSADEPMTTVFSDDFLDFGIILDAVLHCFNMDFCYH</sequence>
<dbReference type="EMBL" id="UPTC01003169">
    <property type="protein sequence ID" value="VBB34187.1"/>
    <property type="molecule type" value="Genomic_DNA"/>
</dbReference>
<comment type="similarity">
    <text evidence="2 10">Belongs to the TFS-II family.</text>
</comment>
<dbReference type="InterPro" id="IPR003617">
    <property type="entry name" value="TFIIS/CRSP70_N_sub"/>
</dbReference>
<dbReference type="Gene3D" id="1.20.930.10">
    <property type="entry name" value="Conserved domain common to transcription factors TFIIS, elongin A, CRSP70"/>
    <property type="match status" value="1"/>
</dbReference>
<keyword evidence="10" id="KW-0238">DNA-binding</keyword>
<dbReference type="InterPro" id="IPR003618">
    <property type="entry name" value="TFIIS_cen_dom"/>
</dbReference>
<evidence type="ECO:0000259" key="12">
    <source>
        <dbReference type="PROSITE" id="PS51133"/>
    </source>
</evidence>
<dbReference type="SUPFAM" id="SSF46942">
    <property type="entry name" value="Elongation factor TFIIS domain 2"/>
    <property type="match status" value="1"/>
</dbReference>
<keyword evidence="4 8" id="KW-0863">Zinc-finger</keyword>
<evidence type="ECO:0000256" key="2">
    <source>
        <dbReference type="ARBA" id="ARBA00009647"/>
    </source>
</evidence>
<dbReference type="Pfam" id="PF07500">
    <property type="entry name" value="TFIIS_M"/>
    <property type="match status" value="1"/>
</dbReference>
<proteinExistence type="inferred from homology"/>
<gene>
    <name evidence="15" type="ORF">NAV_LOCUS8978</name>
</gene>
<dbReference type="NCBIfam" id="TIGR01385">
    <property type="entry name" value="TFSII"/>
    <property type="match status" value="1"/>
</dbReference>
<organism evidence="15 16">
    <name type="scientific">Acanthocheilonema viteae</name>
    <name type="common">Filarial nematode worm</name>
    <name type="synonym">Dipetalonema viteae</name>
    <dbReference type="NCBI Taxonomy" id="6277"/>
    <lineage>
        <taxon>Eukaryota</taxon>
        <taxon>Metazoa</taxon>
        <taxon>Ecdysozoa</taxon>
        <taxon>Nematoda</taxon>
        <taxon>Chromadorea</taxon>
        <taxon>Rhabditida</taxon>
        <taxon>Spirurina</taxon>
        <taxon>Spiruromorpha</taxon>
        <taxon>Filarioidea</taxon>
        <taxon>Onchocercidae</taxon>
        <taxon>Acanthocheilonema</taxon>
    </lineage>
</organism>
<dbReference type="CDD" id="cd00183">
    <property type="entry name" value="TFIIS_I"/>
    <property type="match status" value="1"/>
</dbReference>
<evidence type="ECO:0000256" key="9">
    <source>
        <dbReference type="PROSITE-ProRule" id="PRU00649"/>
    </source>
</evidence>
<dbReference type="GO" id="GO:0008270">
    <property type="term" value="F:zinc ion binding"/>
    <property type="evidence" value="ECO:0007669"/>
    <property type="project" value="UniProtKB-UniRule"/>
</dbReference>
<feature type="domain" description="TFIIS-type" evidence="12">
    <location>
        <begin position="264"/>
        <end position="319"/>
    </location>
</feature>
<evidence type="ECO:0000256" key="11">
    <source>
        <dbReference type="SAM" id="MobiDB-lite"/>
    </source>
</evidence>
<dbReference type="STRING" id="6277.A0A498SVN6"/>
<dbReference type="SUPFAM" id="SSF57783">
    <property type="entry name" value="Zinc beta-ribbon"/>
    <property type="match status" value="1"/>
</dbReference>
<dbReference type="InterPro" id="IPR006289">
    <property type="entry name" value="TFSII"/>
</dbReference>
<dbReference type="PROSITE" id="PS51321">
    <property type="entry name" value="TFIIS_CENTRAL"/>
    <property type="match status" value="1"/>
</dbReference>
<dbReference type="SUPFAM" id="SSF47676">
    <property type="entry name" value="Conserved domain common to transcription factors TFIIS, elongin A, CRSP70"/>
    <property type="match status" value="1"/>
</dbReference>
<evidence type="ECO:0000256" key="5">
    <source>
        <dbReference type="ARBA" id="ARBA00022833"/>
    </source>
</evidence>
<dbReference type="CDD" id="cd13749">
    <property type="entry name" value="Zn-ribbon_TFIIS"/>
    <property type="match status" value="1"/>
</dbReference>
<evidence type="ECO:0000256" key="3">
    <source>
        <dbReference type="ARBA" id="ARBA00022723"/>
    </source>
</evidence>
<dbReference type="Gene3D" id="1.10.472.30">
    <property type="entry name" value="Transcription elongation factor S-II, central domain"/>
    <property type="match status" value="1"/>
</dbReference>
<evidence type="ECO:0000256" key="10">
    <source>
        <dbReference type="RuleBase" id="RU368078"/>
    </source>
</evidence>
<evidence type="ECO:0000256" key="4">
    <source>
        <dbReference type="ARBA" id="ARBA00022771"/>
    </source>
</evidence>
<dbReference type="GO" id="GO:0006368">
    <property type="term" value="P:transcription elongation by RNA polymerase II"/>
    <property type="evidence" value="ECO:0007669"/>
    <property type="project" value="InterPro"/>
</dbReference>
<keyword evidence="5 10" id="KW-0862">Zinc</keyword>
<dbReference type="PROSITE" id="PS51133">
    <property type="entry name" value="ZF_TFIIS_2"/>
    <property type="match status" value="1"/>
</dbReference>
<keyword evidence="6 9" id="KW-0539">Nucleus</keyword>
<dbReference type="InterPro" id="IPR001222">
    <property type="entry name" value="Znf_TFIIS"/>
</dbReference>
<dbReference type="GO" id="GO:0005634">
    <property type="term" value="C:nucleus"/>
    <property type="evidence" value="ECO:0007669"/>
    <property type="project" value="UniProtKB-SubCell"/>
</dbReference>
<feature type="domain" description="TFIIS N-terminal" evidence="13">
    <location>
        <begin position="6"/>
        <end position="84"/>
    </location>
</feature>
<evidence type="ECO:0000313" key="16">
    <source>
        <dbReference type="Proteomes" id="UP000276991"/>
    </source>
</evidence>
<keyword evidence="16" id="KW-1185">Reference proteome</keyword>
<feature type="region of interest" description="Disordered" evidence="11">
    <location>
        <begin position="104"/>
        <end position="135"/>
    </location>
</feature>
<dbReference type="GO" id="GO:0003677">
    <property type="term" value="F:DNA binding"/>
    <property type="evidence" value="ECO:0007669"/>
    <property type="project" value="UniProtKB-KW"/>
</dbReference>
<dbReference type="PANTHER" id="PTHR11477">
    <property type="entry name" value="TRANSCRIPTION FACTOR S-II ZINC FINGER DOMAIN-CONTAINING PROTEIN"/>
    <property type="match status" value="1"/>
</dbReference>